<dbReference type="SUPFAM" id="SSF109854">
    <property type="entry name" value="DinB/YfiT-like putative metalloenzymes"/>
    <property type="match status" value="1"/>
</dbReference>
<dbReference type="Gene3D" id="1.20.120.450">
    <property type="entry name" value="dinb family like domain"/>
    <property type="match status" value="1"/>
</dbReference>
<comment type="caution">
    <text evidence="1">The sequence shown here is derived from an EMBL/GenBank/DDBJ whole genome shotgun (WGS) entry which is preliminary data.</text>
</comment>
<organism evidence="1">
    <name type="scientific">marine sediment metagenome</name>
    <dbReference type="NCBI Taxonomy" id="412755"/>
    <lineage>
        <taxon>unclassified sequences</taxon>
        <taxon>metagenomes</taxon>
        <taxon>ecological metagenomes</taxon>
    </lineage>
</organism>
<gene>
    <name evidence="1" type="ORF">LCGC14_1919860</name>
</gene>
<dbReference type="AlphaFoldDB" id="A0A0F9FRW1"/>
<accession>A0A0F9FRW1</accession>
<name>A0A0F9FRW1_9ZZZZ</name>
<sequence length="153" mass="17076">MLTEAMKRQFNSAFDVLEAAAGSFTPDQWRDGSAPFNGPCRAVVHVLQCAEFYTCEDKGVFTNLGRKVWELPDEELPSQEQMSHYLAEAREKTSLWIDSIGDEGLGKDVASRGDGDESIGLDRLAYALRHLQHHTGEVCAYQKQCGLEPAPWK</sequence>
<evidence type="ECO:0000313" key="1">
    <source>
        <dbReference type="EMBL" id="KKL88923.1"/>
    </source>
</evidence>
<protein>
    <recommendedName>
        <fullName evidence="2">DinB-like domain-containing protein</fullName>
    </recommendedName>
</protein>
<evidence type="ECO:0008006" key="2">
    <source>
        <dbReference type="Google" id="ProtNLM"/>
    </source>
</evidence>
<dbReference type="InterPro" id="IPR034660">
    <property type="entry name" value="DinB/YfiT-like"/>
</dbReference>
<proteinExistence type="predicted"/>
<dbReference type="EMBL" id="LAZR01020426">
    <property type="protein sequence ID" value="KKL88923.1"/>
    <property type="molecule type" value="Genomic_DNA"/>
</dbReference>
<reference evidence="1" key="1">
    <citation type="journal article" date="2015" name="Nature">
        <title>Complex archaea that bridge the gap between prokaryotes and eukaryotes.</title>
        <authorList>
            <person name="Spang A."/>
            <person name="Saw J.H."/>
            <person name="Jorgensen S.L."/>
            <person name="Zaremba-Niedzwiedzka K."/>
            <person name="Martijn J."/>
            <person name="Lind A.E."/>
            <person name="van Eijk R."/>
            <person name="Schleper C."/>
            <person name="Guy L."/>
            <person name="Ettema T.J."/>
        </authorList>
    </citation>
    <scope>NUCLEOTIDE SEQUENCE</scope>
</reference>